<feature type="region of interest" description="Disordered" evidence="1">
    <location>
        <begin position="66"/>
        <end position="98"/>
    </location>
</feature>
<evidence type="ECO:0000313" key="2">
    <source>
        <dbReference type="EMBL" id="MDT0484697.1"/>
    </source>
</evidence>
<comment type="caution">
    <text evidence="2">The sequence shown here is derived from an EMBL/GenBank/DDBJ whole genome shotgun (WGS) entry which is preliminary data.</text>
</comment>
<dbReference type="GO" id="GO:0016787">
    <property type="term" value="F:hydrolase activity"/>
    <property type="evidence" value="ECO:0007669"/>
    <property type="project" value="UniProtKB-KW"/>
</dbReference>
<evidence type="ECO:0000313" key="3">
    <source>
        <dbReference type="Proteomes" id="UP001183824"/>
    </source>
</evidence>
<feature type="compositionally biased region" description="Basic and acidic residues" evidence="1">
    <location>
        <begin position="1339"/>
        <end position="1356"/>
    </location>
</feature>
<feature type="region of interest" description="Disordered" evidence="1">
    <location>
        <begin position="1"/>
        <end position="29"/>
    </location>
</feature>
<dbReference type="SUPFAM" id="SSF110296">
    <property type="entry name" value="Oligoxyloglucan reducing end-specific cellobiohydrolase"/>
    <property type="match status" value="3"/>
</dbReference>
<dbReference type="RefSeq" id="WP_311717548.1">
    <property type="nucleotide sequence ID" value="NZ_JAVREZ010000012.1"/>
</dbReference>
<gene>
    <name evidence="2" type="ORF">RNB18_31740</name>
</gene>
<sequence length="1356" mass="145652">MDGNESSTGPSEGDAATTTPLLEVSPPECRQGMPLEIRGTGWQSWPVRLTVDGQAVLVDRVLQGLTGPVPCPNGNGPETEGPRQQQRPLNNNEAIRPDGTGTFLCRLSSLRLELGQHRLEAAYAQNGHEAGAKASVVILARHDPDGGETLPAVPDENGQVPETGEPQGEGDRPFERDQFHWERRFGHLGRIPPGVRETQISQVRALRERRDRLEAGLRAAAAQGQGELDRSAPVVGMANWTPLGAGPVVQGGVAYSGRALSLAIDPTDTNTVYLGTANGGVWKSTDRGLTWSPKSDYQRSLAIGALAVDPNDHLHVVAGTGEMRSGGDTYYGNGLLSSLDGGNTWTELGTSFFERDEITRLVFDPTDTTGKRLLLSSTIGVCESTDGGVNWANLINGWFTDMVVLPASGPAGSVKVIAAKIGAGVGLWTSTRKTGTWSGWTAINDTALLPTFDRVAMAQQASNPNVALALFSTGDYMTGLAKTTNGGTAWSAVPIRLNFSVTPGTSTSAGHSHSFSVPAADMSAPATAHTYTSTTAGTPSHNHTITFTAQEFARLAGGGPVNLTTTDATGHSHTAGFLVTGGQAYYNLHVAVHPTNADILFLGEAFLWRSTTGGVFDRVDNVHADHHELVFDPVNPATCWEVNDGGVQMSTDTGVTWSHRNRDLATLQYWSVAQHPEWENVLLGGTQDNGVQRYGGTPAWPLTDGGDGGFTAIDPSKPTRMYKQYRNELIYRSDNAGALGSWSPKTNGITGGALFYAPFAFDPTTSTTCYFGGEELWRSTNSGDTWFPVTSGLGAAISAIAVHPGDSNTIYIGTQTGRVYLLQRTGATWNPPDVPRTDLTAPPLPFVYISDLAVDPAGTVWVTIAGMLNSEQDGEFSNDHIYRRGATDNVWTSRSNGLAQANPINTIVIDPANSNRLFCGADIGVFRTENAGLNWLPWDQGLPNAPVFDLALHSKRRLLRAATHGRSVWERPVDAGQTKMVDLYVRDTVLDSGRVQPSPSGVADPFDPSPTPGTMWWWQSPDILVDAPEPNYQTTNPVGDYVALTQLAHRTARRDRTNRFYVQVHNRGVSPATNVRVRAFLADASAALPALPPDFWSSGKPFVGDPTATNYTPIGPTQTIAKLEAAEPGVVEWDFLVPNTAAAHSCVLAVATCDEDPIGVTGIFDITTLVTTRKHAALKNLQVENAVPGGVTPSGAFILLLNNPKQTAQPSTVVFEWASLPEGTQLYTILEKLGNAPGPQLGHGVEPLPNADQFLPDKFTDRNGQVRKFDFARSYVMKPDEHRKNELRGVHIDPERGSRAVAVNVRLPEGTANRPVEFHVLQEFQNKLVGGSTYVVRPTHPEQPEGARTDDGRPDK</sequence>
<dbReference type="InterPro" id="IPR015943">
    <property type="entry name" value="WD40/YVTN_repeat-like_dom_sf"/>
</dbReference>
<feature type="compositionally biased region" description="Polar residues" evidence="1">
    <location>
        <begin position="1"/>
        <end position="20"/>
    </location>
</feature>
<protein>
    <submittedName>
        <fullName evidence="2">Glycosyl hydrolase</fullName>
    </submittedName>
</protein>
<organism evidence="2 3">
    <name type="scientific">Streptomyces doebereineriae</name>
    <dbReference type="NCBI Taxonomy" id="3075528"/>
    <lineage>
        <taxon>Bacteria</taxon>
        <taxon>Bacillati</taxon>
        <taxon>Actinomycetota</taxon>
        <taxon>Actinomycetes</taxon>
        <taxon>Kitasatosporales</taxon>
        <taxon>Streptomycetaceae</taxon>
        <taxon>Streptomyces</taxon>
    </lineage>
</organism>
<dbReference type="InterPro" id="IPR052025">
    <property type="entry name" value="Xyloglucanase_GH74"/>
</dbReference>
<dbReference type="PANTHER" id="PTHR43739">
    <property type="entry name" value="XYLOGLUCANASE (EUROFUNG)"/>
    <property type="match status" value="1"/>
</dbReference>
<keyword evidence="2" id="KW-0378">Hydrolase</keyword>
<reference evidence="3" key="1">
    <citation type="submission" date="2023-07" db="EMBL/GenBank/DDBJ databases">
        <title>30 novel species of actinomycetes from the DSMZ collection.</title>
        <authorList>
            <person name="Nouioui I."/>
        </authorList>
    </citation>
    <scope>NUCLEOTIDE SEQUENCE [LARGE SCALE GENOMIC DNA]</scope>
    <source>
        <strain evidence="3">DSM 41640</strain>
    </source>
</reference>
<dbReference type="Proteomes" id="UP001183824">
    <property type="component" value="Unassembled WGS sequence"/>
</dbReference>
<feature type="region of interest" description="Disordered" evidence="1">
    <location>
        <begin position="143"/>
        <end position="172"/>
    </location>
</feature>
<accession>A0ABU2VGJ8</accession>
<feature type="region of interest" description="Disordered" evidence="1">
    <location>
        <begin position="1332"/>
        <end position="1356"/>
    </location>
</feature>
<feature type="compositionally biased region" description="Polar residues" evidence="1">
    <location>
        <begin position="82"/>
        <end position="93"/>
    </location>
</feature>
<proteinExistence type="predicted"/>
<name>A0ABU2VGJ8_9ACTN</name>
<keyword evidence="3" id="KW-1185">Reference proteome</keyword>
<dbReference type="EMBL" id="JAVREZ010000012">
    <property type="protein sequence ID" value="MDT0484697.1"/>
    <property type="molecule type" value="Genomic_DNA"/>
</dbReference>
<dbReference type="PANTHER" id="PTHR43739:SF5">
    <property type="entry name" value="EXO-ALPHA-SIALIDASE"/>
    <property type="match status" value="1"/>
</dbReference>
<dbReference type="Gene3D" id="2.130.10.10">
    <property type="entry name" value="YVTN repeat-like/Quinoprotein amine dehydrogenase"/>
    <property type="match status" value="5"/>
</dbReference>
<evidence type="ECO:0000256" key="1">
    <source>
        <dbReference type="SAM" id="MobiDB-lite"/>
    </source>
</evidence>